<dbReference type="GO" id="GO:0016747">
    <property type="term" value="F:acyltransferase activity, transferring groups other than amino-acyl groups"/>
    <property type="evidence" value="ECO:0007669"/>
    <property type="project" value="InterPro"/>
</dbReference>
<feature type="domain" description="Acyltransferase 3" evidence="2">
    <location>
        <begin position="13"/>
        <end position="311"/>
    </location>
</feature>
<protein>
    <submittedName>
        <fullName evidence="3">Acyltransferase family protein</fullName>
    </submittedName>
</protein>
<gene>
    <name evidence="3" type="ORF">IPN02_16525</name>
</gene>
<feature type="transmembrane region" description="Helical" evidence="1">
    <location>
        <begin position="269"/>
        <end position="289"/>
    </location>
</feature>
<proteinExistence type="predicted"/>
<accession>A0A936NGA7</accession>
<keyword evidence="3" id="KW-0012">Acyltransferase</keyword>
<dbReference type="AlphaFoldDB" id="A0A936NGA7"/>
<dbReference type="Pfam" id="PF01757">
    <property type="entry name" value="Acyl_transf_3"/>
    <property type="match status" value="1"/>
</dbReference>
<comment type="caution">
    <text evidence="3">The sequence shown here is derived from an EMBL/GenBank/DDBJ whole genome shotgun (WGS) entry which is preliminary data.</text>
</comment>
<dbReference type="Proteomes" id="UP000727993">
    <property type="component" value="Unassembled WGS sequence"/>
</dbReference>
<dbReference type="PANTHER" id="PTHR37312:SF1">
    <property type="entry name" value="MEMBRANE-BOUND ACYLTRANSFERASE YKRP-RELATED"/>
    <property type="match status" value="1"/>
</dbReference>
<name>A0A936NGA7_9ACTN</name>
<feature type="transmembrane region" description="Helical" evidence="1">
    <location>
        <begin position="234"/>
        <end position="257"/>
    </location>
</feature>
<keyword evidence="1" id="KW-0812">Transmembrane</keyword>
<feature type="transmembrane region" description="Helical" evidence="1">
    <location>
        <begin position="20"/>
        <end position="38"/>
    </location>
</feature>
<feature type="transmembrane region" description="Helical" evidence="1">
    <location>
        <begin position="295"/>
        <end position="314"/>
    </location>
</feature>
<keyword evidence="1" id="KW-0472">Membrane</keyword>
<dbReference type="EMBL" id="JADJZA010000009">
    <property type="protein sequence ID" value="MBK9298399.1"/>
    <property type="molecule type" value="Genomic_DNA"/>
</dbReference>
<feature type="transmembrane region" description="Helical" evidence="1">
    <location>
        <begin position="140"/>
        <end position="159"/>
    </location>
</feature>
<sequence>MPEPAKATAERSAWHDNMRLVAMFIVVAGHWGIGRGAFPGTSSNISFVIYIFHMPLFIMLAGRFVRPRASFDATFRKGWGQLLIPFAFFFLVDLFVLSKVSGPPFVAFGHLPYGLWFLVSLFFWRLMVVPVGRWRSFDRLVWPLALLGLVLSGLLPNWWSLVRTFAFFPAFLFGMLVLPRLEPHLRRPWVRVASAALLVATVVVVWPRAQQYNYLWLHQSRSYDELGRDFVSGAGLRLLVAAAGIVVALAVVSLVPTRRVGSLSGLGRFTLYAYLLHLPVTEFIIYWLIPRTDSNAAVSVSVSLAIIPFVLVVMTRPVRRLTQPLVEPVEFAKSVPVP</sequence>
<keyword evidence="3" id="KW-0808">Transferase</keyword>
<evidence type="ECO:0000313" key="3">
    <source>
        <dbReference type="EMBL" id="MBK9298399.1"/>
    </source>
</evidence>
<dbReference type="InterPro" id="IPR002656">
    <property type="entry name" value="Acyl_transf_3_dom"/>
</dbReference>
<evidence type="ECO:0000259" key="2">
    <source>
        <dbReference type="Pfam" id="PF01757"/>
    </source>
</evidence>
<feature type="transmembrane region" description="Helical" evidence="1">
    <location>
        <begin position="165"/>
        <end position="181"/>
    </location>
</feature>
<feature type="transmembrane region" description="Helical" evidence="1">
    <location>
        <begin position="78"/>
        <end position="98"/>
    </location>
</feature>
<feature type="transmembrane region" description="Helical" evidence="1">
    <location>
        <begin position="44"/>
        <end position="66"/>
    </location>
</feature>
<evidence type="ECO:0000256" key="1">
    <source>
        <dbReference type="SAM" id="Phobius"/>
    </source>
</evidence>
<feature type="transmembrane region" description="Helical" evidence="1">
    <location>
        <begin position="110"/>
        <end position="128"/>
    </location>
</feature>
<dbReference type="PANTHER" id="PTHR37312">
    <property type="entry name" value="MEMBRANE-BOUND ACYLTRANSFERASE YKRP-RELATED"/>
    <property type="match status" value="1"/>
</dbReference>
<feature type="transmembrane region" description="Helical" evidence="1">
    <location>
        <begin position="188"/>
        <end position="206"/>
    </location>
</feature>
<reference evidence="3 4" key="1">
    <citation type="submission" date="2020-10" db="EMBL/GenBank/DDBJ databases">
        <title>Connecting structure to function with the recovery of over 1000 high-quality activated sludge metagenome-assembled genomes encoding full-length rRNA genes using long-read sequencing.</title>
        <authorList>
            <person name="Singleton C.M."/>
            <person name="Petriglieri F."/>
            <person name="Kristensen J.M."/>
            <person name="Kirkegaard R.H."/>
            <person name="Michaelsen T.Y."/>
            <person name="Andersen M.H."/>
            <person name="Karst S.M."/>
            <person name="Dueholm M.S."/>
            <person name="Nielsen P.H."/>
            <person name="Albertsen M."/>
        </authorList>
    </citation>
    <scope>NUCLEOTIDE SEQUENCE [LARGE SCALE GENOMIC DNA]</scope>
    <source>
        <strain evidence="3">Lyne_18-Q3-R50-59_MAXAC.006</strain>
    </source>
</reference>
<organism evidence="3 4">
    <name type="scientific">Candidatus Neomicrothrix subdominans</name>
    <dbReference type="NCBI Taxonomy" id="2954438"/>
    <lineage>
        <taxon>Bacteria</taxon>
        <taxon>Bacillati</taxon>
        <taxon>Actinomycetota</taxon>
        <taxon>Acidimicrobiia</taxon>
        <taxon>Acidimicrobiales</taxon>
        <taxon>Microthrixaceae</taxon>
        <taxon>Candidatus Neomicrothrix</taxon>
    </lineage>
</organism>
<dbReference type="InterPro" id="IPR052734">
    <property type="entry name" value="Nod_factor_acetyltransferase"/>
</dbReference>
<evidence type="ECO:0000313" key="4">
    <source>
        <dbReference type="Proteomes" id="UP000727993"/>
    </source>
</evidence>
<keyword evidence="1" id="KW-1133">Transmembrane helix</keyword>